<proteinExistence type="predicted"/>
<dbReference type="RefSeq" id="WP_073631313.1">
    <property type="nucleotide sequence ID" value="NZ_FRXO01000009.1"/>
</dbReference>
<protein>
    <submittedName>
        <fullName evidence="3">Extensin-like protein C-terminus</fullName>
    </submittedName>
</protein>
<dbReference type="OrthoDB" id="9809788at2"/>
<name>A0A1M7ZQP2_9HYPH</name>
<dbReference type="InterPro" id="IPR009683">
    <property type="entry name" value="Extensin-like_C"/>
</dbReference>
<gene>
    <name evidence="3" type="ORF">SAMN02745172_03628</name>
</gene>
<feature type="domain" description="Extensin-like C-terminal" evidence="2">
    <location>
        <begin position="42"/>
        <end position="216"/>
    </location>
</feature>
<accession>A0A1M7ZQP2</accession>
<evidence type="ECO:0000256" key="1">
    <source>
        <dbReference type="SAM" id="Phobius"/>
    </source>
</evidence>
<feature type="transmembrane region" description="Helical" evidence="1">
    <location>
        <begin position="6"/>
        <end position="27"/>
    </location>
</feature>
<evidence type="ECO:0000313" key="3">
    <source>
        <dbReference type="EMBL" id="SHO66966.1"/>
    </source>
</evidence>
<organism evidence="3 4">
    <name type="scientific">Pseudoxanthobacter soli DSM 19599</name>
    <dbReference type="NCBI Taxonomy" id="1123029"/>
    <lineage>
        <taxon>Bacteria</taxon>
        <taxon>Pseudomonadati</taxon>
        <taxon>Pseudomonadota</taxon>
        <taxon>Alphaproteobacteria</taxon>
        <taxon>Hyphomicrobiales</taxon>
        <taxon>Segnochrobactraceae</taxon>
        <taxon>Pseudoxanthobacter</taxon>
    </lineage>
</organism>
<sequence length="224" mass="24660">MHWRRTVPLIAATMVIVLLAGCATGLYRSNQRAAWRTAAERQCVASGIVRPGAYVQRMPPIRGPGICGAEYPYRVSAALGGQVGFSQKAVLTCMMVPAIDTWVQKYLQPAARSLFGTELVQLQLYGSYYCRGRNGATSGALSEHGFANAVDVGGFVFADGRRIEVKQDWRGGSPDEQQFLRYAQRSACLIFRTVIGPDGDSAHQDHLHLDLARQDRAFRRHVCS</sequence>
<dbReference type="STRING" id="1123029.SAMN02745172_03628"/>
<keyword evidence="1" id="KW-0812">Transmembrane</keyword>
<dbReference type="AlphaFoldDB" id="A0A1M7ZQP2"/>
<reference evidence="3 4" key="1">
    <citation type="submission" date="2016-12" db="EMBL/GenBank/DDBJ databases">
        <authorList>
            <person name="Song W.-J."/>
            <person name="Kurnit D.M."/>
        </authorList>
    </citation>
    <scope>NUCLEOTIDE SEQUENCE [LARGE SCALE GENOMIC DNA]</scope>
    <source>
        <strain evidence="3 4">DSM 19599</strain>
    </source>
</reference>
<dbReference type="Proteomes" id="UP000186406">
    <property type="component" value="Unassembled WGS sequence"/>
</dbReference>
<keyword evidence="1" id="KW-0472">Membrane</keyword>
<evidence type="ECO:0000259" key="2">
    <source>
        <dbReference type="Pfam" id="PF06904"/>
    </source>
</evidence>
<dbReference type="EMBL" id="FRXO01000009">
    <property type="protein sequence ID" value="SHO66966.1"/>
    <property type="molecule type" value="Genomic_DNA"/>
</dbReference>
<dbReference type="PROSITE" id="PS51257">
    <property type="entry name" value="PROKAR_LIPOPROTEIN"/>
    <property type="match status" value="1"/>
</dbReference>
<evidence type="ECO:0000313" key="4">
    <source>
        <dbReference type="Proteomes" id="UP000186406"/>
    </source>
</evidence>
<keyword evidence="4" id="KW-1185">Reference proteome</keyword>
<dbReference type="Pfam" id="PF06904">
    <property type="entry name" value="Extensin-like_C"/>
    <property type="match status" value="1"/>
</dbReference>
<keyword evidence="1" id="KW-1133">Transmembrane helix</keyword>